<dbReference type="InterPro" id="IPR045069">
    <property type="entry name" value="MATE_euk"/>
</dbReference>
<dbReference type="EMBL" id="JANAVB010028196">
    <property type="protein sequence ID" value="KAJ6816731.1"/>
    <property type="molecule type" value="Genomic_DNA"/>
</dbReference>
<evidence type="ECO:0000313" key="8">
    <source>
        <dbReference type="EMBL" id="KAJ6848389.1"/>
    </source>
</evidence>
<name>A0AAX6I587_IRIPA</name>
<comment type="caution">
    <text evidence="8">The sequence shown here is derived from an EMBL/GenBank/DDBJ whole genome shotgun (WGS) entry which is preliminary data.</text>
</comment>
<keyword evidence="3 6" id="KW-0812">Transmembrane</keyword>
<feature type="transmembrane region" description="Helical" evidence="6">
    <location>
        <begin position="196"/>
        <end position="217"/>
    </location>
</feature>
<dbReference type="CDD" id="cd13132">
    <property type="entry name" value="MATE_eukaryotic"/>
    <property type="match status" value="1"/>
</dbReference>
<evidence type="ECO:0000256" key="6">
    <source>
        <dbReference type="RuleBase" id="RU004914"/>
    </source>
</evidence>
<dbReference type="Proteomes" id="UP001140949">
    <property type="component" value="Unassembled WGS sequence"/>
</dbReference>
<feature type="transmembrane region" description="Helical" evidence="6">
    <location>
        <begin position="407"/>
        <end position="427"/>
    </location>
</feature>
<feature type="transmembrane region" description="Helical" evidence="6">
    <location>
        <begin position="332"/>
        <end position="354"/>
    </location>
</feature>
<dbReference type="GO" id="GO:1990961">
    <property type="term" value="P:xenobiotic detoxification by transmembrane export across the plasma membrane"/>
    <property type="evidence" value="ECO:0007669"/>
    <property type="project" value="InterPro"/>
</dbReference>
<proteinExistence type="inferred from homology"/>
<evidence type="ECO:0000256" key="2">
    <source>
        <dbReference type="ARBA" id="ARBA00010199"/>
    </source>
</evidence>
<feature type="transmembrane region" description="Helical" evidence="6">
    <location>
        <begin position="172"/>
        <end position="190"/>
    </location>
</feature>
<dbReference type="PANTHER" id="PTHR11206">
    <property type="entry name" value="MULTIDRUG RESISTANCE PROTEIN"/>
    <property type="match status" value="1"/>
</dbReference>
<feature type="transmembrane region" description="Helical" evidence="6">
    <location>
        <begin position="56"/>
        <end position="79"/>
    </location>
</feature>
<dbReference type="InterPro" id="IPR002528">
    <property type="entry name" value="MATE_fam"/>
</dbReference>
<evidence type="ECO:0000313" key="7">
    <source>
        <dbReference type="EMBL" id="KAJ6816731.1"/>
    </source>
</evidence>
<dbReference type="NCBIfam" id="TIGR00797">
    <property type="entry name" value="matE"/>
    <property type="match status" value="1"/>
</dbReference>
<feature type="transmembrane region" description="Helical" evidence="6">
    <location>
        <begin position="100"/>
        <end position="122"/>
    </location>
</feature>
<gene>
    <name evidence="8" type="ORF">M6B38_274070</name>
    <name evidence="7" type="ORF">M6B38_415515</name>
</gene>
<feature type="transmembrane region" description="Helical" evidence="6">
    <location>
        <begin position="26"/>
        <end position="50"/>
    </location>
</feature>
<comment type="subcellular location">
    <subcellularLocation>
        <location evidence="1">Membrane</location>
        <topology evidence="1">Multi-pass membrane protein</topology>
    </subcellularLocation>
</comment>
<dbReference type="Pfam" id="PF01554">
    <property type="entry name" value="MatE"/>
    <property type="match status" value="2"/>
</dbReference>
<evidence type="ECO:0000313" key="9">
    <source>
        <dbReference type="Proteomes" id="UP001140949"/>
    </source>
</evidence>
<comment type="caution">
    <text evidence="6">Lacks conserved residue(s) required for the propagation of feature annotation.</text>
</comment>
<comment type="similarity">
    <text evidence="2 6">Belongs to the multi antimicrobial extrusion (MATE) (TC 2.A.66.1) family.</text>
</comment>
<keyword evidence="5 6" id="KW-0472">Membrane</keyword>
<reference evidence="8" key="2">
    <citation type="submission" date="2023-04" db="EMBL/GenBank/DDBJ databases">
        <authorList>
            <person name="Bruccoleri R.E."/>
            <person name="Oakeley E.J."/>
            <person name="Faust A.-M."/>
            <person name="Dessus-Babus S."/>
            <person name="Altorfer M."/>
            <person name="Burckhardt D."/>
            <person name="Oertli M."/>
            <person name="Naumann U."/>
            <person name="Petersen F."/>
            <person name="Wong J."/>
        </authorList>
    </citation>
    <scope>NUCLEOTIDE SEQUENCE</scope>
    <source>
        <strain evidence="8">GSM-AAB239-AS_SAM_17_03QT</strain>
        <tissue evidence="8">Leaf</tissue>
    </source>
</reference>
<dbReference type="GO" id="GO:0042910">
    <property type="term" value="F:xenobiotic transmembrane transporter activity"/>
    <property type="evidence" value="ECO:0007669"/>
    <property type="project" value="InterPro"/>
</dbReference>
<evidence type="ECO:0000256" key="3">
    <source>
        <dbReference type="ARBA" id="ARBA00022692"/>
    </source>
</evidence>
<feature type="transmembrane region" description="Helical" evidence="6">
    <location>
        <begin position="433"/>
        <end position="456"/>
    </location>
</feature>
<accession>A0AAX6I587</accession>
<dbReference type="GO" id="GO:0016020">
    <property type="term" value="C:membrane"/>
    <property type="evidence" value="ECO:0007669"/>
    <property type="project" value="UniProtKB-SubCell"/>
</dbReference>
<keyword evidence="9" id="KW-1185">Reference proteome</keyword>
<protein>
    <recommendedName>
        <fullName evidence="6">Protein DETOXIFICATION</fullName>
    </recommendedName>
    <alternativeName>
        <fullName evidence="6">Multidrug and toxic compound extrusion protein</fullName>
    </alternativeName>
</protein>
<dbReference type="EMBL" id="JANAVB010004600">
    <property type="protein sequence ID" value="KAJ6848389.1"/>
    <property type="molecule type" value="Genomic_DNA"/>
</dbReference>
<dbReference type="GO" id="GO:0015297">
    <property type="term" value="F:antiporter activity"/>
    <property type="evidence" value="ECO:0007669"/>
    <property type="project" value="InterPro"/>
</dbReference>
<reference evidence="8" key="1">
    <citation type="journal article" date="2023" name="GigaByte">
        <title>Genome assembly of the bearded iris, Iris pallida Lam.</title>
        <authorList>
            <person name="Bruccoleri R.E."/>
            <person name="Oakeley E.J."/>
            <person name="Faust A.M.E."/>
            <person name="Altorfer M."/>
            <person name="Dessus-Babus S."/>
            <person name="Burckhardt D."/>
            <person name="Oertli M."/>
            <person name="Naumann U."/>
            <person name="Petersen F."/>
            <person name="Wong J."/>
        </authorList>
    </citation>
    <scope>NUCLEOTIDE SEQUENCE</scope>
    <source>
        <strain evidence="8">GSM-AAB239-AS_SAM_17_03QT</strain>
    </source>
</reference>
<dbReference type="AlphaFoldDB" id="A0AAX6I587"/>
<evidence type="ECO:0000256" key="1">
    <source>
        <dbReference type="ARBA" id="ARBA00004141"/>
    </source>
</evidence>
<sequence length="506" mass="53940">MVAQNHIPKYFTFAEIFEELKRMKDIGLPITAINLASYLKSMISVASLGWLGRLELAGGALAIGFTNITGYSVLSGLALGMEPISSQACGSRNRDLLFATLRRTVLLLLVASLPISLLWLHLHPILLLLNQDPAVAAVAATYCLFSLPDLLANSLLHPIRIHLRSQGDTLPLMYCSSLAALLHLPLAAILTKMLGVPGVAVAAFLTNFNTLIFLLAFTTFTRTRATTGKCETFCCAPLQPPGEASSSLVADWGPLLKLALPSCLGVCLEWWWYELMTLASGYLDNPRVTLATSAIVIQTTSLMYTLPTTLSATVSARVGNELGAGRPLRAQVAATSAMALAVVGSCISLAWATLGREAWGRVFTDDGEVLKLTKTVLPLIGLCELANCPQTTGCGVLRGTGRPAVGAWINLYSFYLVGAPIAAILAFRVDLGFVGLCLGLLTAQVVCAISVAAATWSTDWEKEATRAESLVGRAEAEAEQGGEIVFLEEVVHGRGVVGEYLDCIFL</sequence>
<evidence type="ECO:0000256" key="5">
    <source>
        <dbReference type="ARBA" id="ARBA00023136"/>
    </source>
</evidence>
<organism evidence="8 9">
    <name type="scientific">Iris pallida</name>
    <name type="common">Sweet iris</name>
    <dbReference type="NCBI Taxonomy" id="29817"/>
    <lineage>
        <taxon>Eukaryota</taxon>
        <taxon>Viridiplantae</taxon>
        <taxon>Streptophyta</taxon>
        <taxon>Embryophyta</taxon>
        <taxon>Tracheophyta</taxon>
        <taxon>Spermatophyta</taxon>
        <taxon>Magnoliopsida</taxon>
        <taxon>Liliopsida</taxon>
        <taxon>Asparagales</taxon>
        <taxon>Iridaceae</taxon>
        <taxon>Iridoideae</taxon>
        <taxon>Irideae</taxon>
        <taxon>Iris</taxon>
    </lineage>
</organism>
<keyword evidence="4 6" id="KW-1133">Transmembrane helix</keyword>
<evidence type="ECO:0000256" key="4">
    <source>
        <dbReference type="ARBA" id="ARBA00022989"/>
    </source>
</evidence>
<feature type="transmembrane region" description="Helical" evidence="6">
    <location>
        <begin position="134"/>
        <end position="152"/>
    </location>
</feature>